<evidence type="ECO:0000313" key="1">
    <source>
        <dbReference type="EMBL" id="ALC04909.1"/>
    </source>
</evidence>
<dbReference type="PATRIC" id="fig|931089.4.peg.454"/>
<dbReference type="Proteomes" id="UP000068067">
    <property type="component" value="Chromosome"/>
</dbReference>
<proteinExistence type="predicted"/>
<dbReference type="AlphaFoldDB" id="A0A0M3Q918"/>
<name>A0A0M3Q918_9CORY</name>
<protein>
    <recommendedName>
        <fullName evidence="3">DUF559 domain-containing protein</fullName>
    </recommendedName>
</protein>
<dbReference type="STRING" id="931089.CDES_02240"/>
<reference evidence="1 2" key="1">
    <citation type="submission" date="2014-08" db="EMBL/GenBank/DDBJ databases">
        <title>Complete genome sequence of Corynebacterium deserti GIMN1.010 (=DSM 45689), isolated from desert sand in western China.</title>
        <authorList>
            <person name="Ruckert C."/>
            <person name="Albersmeier A."/>
            <person name="Kalinowski J."/>
        </authorList>
    </citation>
    <scope>NUCLEOTIDE SEQUENCE [LARGE SCALE GENOMIC DNA]</scope>
    <source>
        <strain evidence="1 2">GIMN1.010</strain>
    </source>
</reference>
<dbReference type="Gene3D" id="3.40.960.10">
    <property type="entry name" value="VSR Endonuclease"/>
    <property type="match status" value="1"/>
</dbReference>
<sequence length="273" mass="31853">MSKRKFFHDFTKIVGDIYLRNDLAKDPRNITKALLRRSPNGVVRGYGALAIRGFSLLTNDWEPIVGVPELKHEVKTQKGKILRREEPENVLRRGDVKLVDHYQALRDVFSLHGLNKFEEQVALIDHLGRQNHQLIPGLQGKQGFEEHRGFVNIFAESPPESIVRVRLYQAGMWSFFPQLRVDYQDAHYFLDLGDPLSRIAIEYNGAWHYNSDTRAKDSLRKNALKNVGWDVYEITAKIVNNQVLWERFLAEIRRARDRKLAERRRRLPISTVD</sequence>
<dbReference type="SUPFAM" id="SSF52980">
    <property type="entry name" value="Restriction endonuclease-like"/>
    <property type="match status" value="1"/>
</dbReference>
<dbReference type="InterPro" id="IPR011335">
    <property type="entry name" value="Restrct_endonuc-II-like"/>
</dbReference>
<accession>A0A0M3Q918</accession>
<organism evidence="1 2">
    <name type="scientific">Corynebacterium deserti GIMN1.010</name>
    <dbReference type="NCBI Taxonomy" id="931089"/>
    <lineage>
        <taxon>Bacteria</taxon>
        <taxon>Bacillati</taxon>
        <taxon>Actinomycetota</taxon>
        <taxon>Actinomycetes</taxon>
        <taxon>Mycobacteriales</taxon>
        <taxon>Corynebacteriaceae</taxon>
        <taxon>Corynebacterium</taxon>
    </lineage>
</organism>
<dbReference type="EMBL" id="CP009220">
    <property type="protein sequence ID" value="ALC04909.1"/>
    <property type="molecule type" value="Genomic_DNA"/>
</dbReference>
<dbReference type="KEGG" id="cdx:CDES_02240"/>
<evidence type="ECO:0000313" key="2">
    <source>
        <dbReference type="Proteomes" id="UP000068067"/>
    </source>
</evidence>
<keyword evidence="2" id="KW-1185">Reference proteome</keyword>
<evidence type="ECO:0008006" key="3">
    <source>
        <dbReference type="Google" id="ProtNLM"/>
    </source>
</evidence>
<gene>
    <name evidence="1" type="ORF">CDES_02240</name>
</gene>